<feature type="compositionally biased region" description="Basic and acidic residues" evidence="1">
    <location>
        <begin position="64"/>
        <end position="103"/>
    </location>
</feature>
<feature type="transmembrane region" description="Helical" evidence="2">
    <location>
        <begin position="473"/>
        <end position="494"/>
    </location>
</feature>
<proteinExistence type="predicted"/>
<dbReference type="RefSeq" id="WP_101553973.1">
    <property type="nucleotide sequence ID" value="NZ_FXYY01000003.1"/>
</dbReference>
<organism evidence="3 4">
    <name type="scientific">Brevibacterium linens ATCC 9172</name>
    <dbReference type="NCBI Taxonomy" id="1255617"/>
    <lineage>
        <taxon>Bacteria</taxon>
        <taxon>Bacillati</taxon>
        <taxon>Actinomycetota</taxon>
        <taxon>Actinomycetes</taxon>
        <taxon>Micrococcales</taxon>
        <taxon>Brevibacteriaceae</taxon>
        <taxon>Brevibacterium</taxon>
    </lineage>
</organism>
<evidence type="ECO:0000256" key="1">
    <source>
        <dbReference type="SAM" id="MobiDB-lite"/>
    </source>
</evidence>
<gene>
    <name evidence="3" type="ORF">BLIN9172_00856</name>
</gene>
<reference evidence="3 4" key="1">
    <citation type="submission" date="2017-03" db="EMBL/GenBank/DDBJ databases">
        <authorList>
            <person name="Afonso C.L."/>
            <person name="Miller P.J."/>
            <person name="Scott M.A."/>
            <person name="Spackman E."/>
            <person name="Goraichik I."/>
            <person name="Dimitrov K.M."/>
            <person name="Suarez D.L."/>
            <person name="Swayne D.E."/>
        </authorList>
    </citation>
    <scope>NUCLEOTIDE SEQUENCE [LARGE SCALE GENOMIC DNA]</scope>
    <source>
        <strain evidence="3 4">ATCC 9172</strain>
    </source>
</reference>
<dbReference type="AlphaFoldDB" id="A0A2H1IA46"/>
<feature type="compositionally biased region" description="Low complexity" evidence="1">
    <location>
        <begin position="187"/>
        <end position="207"/>
    </location>
</feature>
<feature type="compositionally biased region" description="Basic and acidic residues" evidence="1">
    <location>
        <begin position="13"/>
        <end position="34"/>
    </location>
</feature>
<protein>
    <submittedName>
        <fullName evidence="3">Uncharacterized protein</fullName>
    </submittedName>
</protein>
<name>A0A2H1IA46_BRELN</name>
<keyword evidence="2" id="KW-0472">Membrane</keyword>
<evidence type="ECO:0000313" key="4">
    <source>
        <dbReference type="Proteomes" id="UP000234641"/>
    </source>
</evidence>
<feature type="region of interest" description="Disordered" evidence="1">
    <location>
        <begin position="1"/>
        <end position="458"/>
    </location>
</feature>
<feature type="compositionally biased region" description="Low complexity" evidence="1">
    <location>
        <begin position="396"/>
        <end position="405"/>
    </location>
</feature>
<dbReference type="EMBL" id="FXYY01000003">
    <property type="protein sequence ID" value="SMX71984.1"/>
    <property type="molecule type" value="Genomic_DNA"/>
</dbReference>
<keyword evidence="2" id="KW-1133">Transmembrane helix</keyword>
<sequence>MAEEQFTSRRARREAERLAAEQAFEAREVPEQPKEAPNSRAGLLNPLPPKKPDAKPAAETSDDTASRIDPDPSPRTSHERGALASDHPQESRPPVHAEDRLDPTRTPLPHFQTRAEKKRYLREHGLSLNGDLSTGAMPVVADEQELAERQAAAEGRLTGPIPEVPESEATQSEATGSDAVESDASDTDAAADPADASSVSSPDANAAGTEHESYDTAGFGGDTEEVAARDFEAPVTADSAPRPTTVDSEPYDALSMPYSALDADAPALGDESENEKPADAADQTESADQSGSADKADSEAAAGAVPAGEPAPADEPASADEPAATPEADAASEPEPASRSRRMPIVQPPSTSGVRVVTAASAQIPEVDDARGSETQRQQTPDSVRGEESQTGTGTDGADQSPGDAGSDDAARALAANPETRPMDAVPEAWSLPNADYEDEETENPPGSRIRASSVTGQDGQILMGEEPSKMPYIVLGVAAFFALALIVIALVMFL</sequence>
<dbReference type="Proteomes" id="UP000234641">
    <property type="component" value="Unassembled WGS sequence"/>
</dbReference>
<keyword evidence="2" id="KW-0812">Transmembrane</keyword>
<accession>A0A2H1IA46</accession>
<evidence type="ECO:0000256" key="2">
    <source>
        <dbReference type="SAM" id="Phobius"/>
    </source>
</evidence>
<feature type="compositionally biased region" description="Low complexity" evidence="1">
    <location>
        <begin position="299"/>
        <end position="337"/>
    </location>
</feature>
<evidence type="ECO:0000313" key="3">
    <source>
        <dbReference type="EMBL" id="SMX71984.1"/>
    </source>
</evidence>